<dbReference type="InterPro" id="IPR036689">
    <property type="entry name" value="ESAT-6-like_sf"/>
</dbReference>
<dbReference type="AlphaFoldDB" id="A0A543JR22"/>
<dbReference type="Gene3D" id="1.10.287.1060">
    <property type="entry name" value="ESAT-6-like"/>
    <property type="match status" value="1"/>
</dbReference>
<dbReference type="RefSeq" id="WP_141983353.1">
    <property type="nucleotide sequence ID" value="NZ_VFPP01000001.1"/>
</dbReference>
<protein>
    <submittedName>
        <fullName evidence="2">Uncharacterized protein YukE</fullName>
    </submittedName>
</protein>
<reference evidence="2 3" key="1">
    <citation type="submission" date="2019-06" db="EMBL/GenBank/DDBJ databases">
        <title>Sequencing the genomes of 1000 actinobacteria strains.</title>
        <authorList>
            <person name="Klenk H.-P."/>
        </authorList>
    </citation>
    <scope>NUCLEOTIDE SEQUENCE [LARGE SCALE GENOMIC DNA]</scope>
    <source>
        <strain evidence="2 3">DSM 45456</strain>
    </source>
</reference>
<dbReference type="Proteomes" id="UP000316628">
    <property type="component" value="Unassembled WGS sequence"/>
</dbReference>
<gene>
    <name evidence="2" type="ORF">FHX81_7775</name>
</gene>
<sequence length="478" mass="47168">MSTDKTTTQLLAELSEVSTAVRESRWSTGPLAALPAPADFGALISSPNPLAGLSSSGVGMLTPHVSFLAKPLDQFRGDSGAVSTPAQGMATAATDLRALADTLRQTGTTETSGWTGEAADEHRATSAQFAEGVTAISEAAKTISGAISGAGEEVVKALAEIVRLIGEAVGEMVPVMADGIARAPLTMGASIPEAIAKCVAIANECGAEIAKVMANLLANAANLMKLVTMVLTIVDAVVQLLRKLAELARGSGGDTPATGGTSPESPESGEGAATDDDRPAATDDPATDSTPASAEAGQEATSTRTDPTGTTTGTTGDRDRAAPLPAGTTTAVGAPSSLTTPSSSPGSPTTSTSSLGTTGAPPLGGVAPMAAWSGTGTSGARSSNRLAAGGSTAVGAPKETSADRPTAATGGGTPSTGGSAMPMSMPLAGRGQGADDAEHQRRYEISDDDSFTAEEQPALLDSGVITSIAGEEPGEPAP</sequence>
<evidence type="ECO:0000256" key="1">
    <source>
        <dbReference type="SAM" id="MobiDB-lite"/>
    </source>
</evidence>
<organism evidence="2 3">
    <name type="scientific">Saccharothrix saharensis</name>
    <dbReference type="NCBI Taxonomy" id="571190"/>
    <lineage>
        <taxon>Bacteria</taxon>
        <taxon>Bacillati</taxon>
        <taxon>Actinomycetota</taxon>
        <taxon>Actinomycetes</taxon>
        <taxon>Pseudonocardiales</taxon>
        <taxon>Pseudonocardiaceae</taxon>
        <taxon>Saccharothrix</taxon>
    </lineage>
</organism>
<dbReference type="EMBL" id="VFPP01000001">
    <property type="protein sequence ID" value="TQM85296.1"/>
    <property type="molecule type" value="Genomic_DNA"/>
</dbReference>
<name>A0A543JR22_9PSEU</name>
<feature type="compositionally biased region" description="Basic and acidic residues" evidence="1">
    <location>
        <begin position="436"/>
        <end position="445"/>
    </location>
</feature>
<proteinExistence type="predicted"/>
<accession>A0A543JR22</accession>
<feature type="compositionally biased region" description="Polar residues" evidence="1">
    <location>
        <begin position="374"/>
        <end position="385"/>
    </location>
</feature>
<evidence type="ECO:0000313" key="3">
    <source>
        <dbReference type="Proteomes" id="UP000316628"/>
    </source>
</evidence>
<dbReference type="SUPFAM" id="SSF140453">
    <property type="entry name" value="EsxAB dimer-like"/>
    <property type="match status" value="1"/>
</dbReference>
<feature type="region of interest" description="Disordered" evidence="1">
    <location>
        <begin position="249"/>
        <end position="478"/>
    </location>
</feature>
<comment type="caution">
    <text evidence="2">The sequence shown here is derived from an EMBL/GenBank/DDBJ whole genome shotgun (WGS) entry which is preliminary data.</text>
</comment>
<evidence type="ECO:0000313" key="2">
    <source>
        <dbReference type="EMBL" id="TQM85296.1"/>
    </source>
</evidence>
<feature type="compositionally biased region" description="Low complexity" evidence="1">
    <location>
        <begin position="333"/>
        <end position="361"/>
    </location>
</feature>
<feature type="compositionally biased region" description="Low complexity" evidence="1">
    <location>
        <begin position="282"/>
        <end position="315"/>
    </location>
</feature>
<keyword evidence="3" id="KW-1185">Reference proteome</keyword>
<dbReference type="OrthoDB" id="3678784at2"/>